<gene>
    <name evidence="2" type="ORF">ALQ11_200076</name>
    <name evidence="1" type="ORF">ALQ42_200146</name>
</gene>
<evidence type="ECO:0000313" key="3">
    <source>
        <dbReference type="Proteomes" id="UP000272471"/>
    </source>
</evidence>
<evidence type="ECO:0000313" key="1">
    <source>
        <dbReference type="EMBL" id="RMO40723.1"/>
    </source>
</evidence>
<sequence length="73" mass="8304">MPTQTLVKPLEERALEAESRAGQWLADGNQAREAGRTVKAERCFQKAQFWLDRANLLSGRSVCDHAERYKNAE</sequence>
<evidence type="ECO:0000313" key="2">
    <source>
        <dbReference type="EMBL" id="RMQ08203.1"/>
    </source>
</evidence>
<comment type="caution">
    <text evidence="1">The sequence shown here is derived from an EMBL/GenBank/DDBJ whole genome shotgun (WGS) entry which is preliminary data.</text>
</comment>
<dbReference type="EMBL" id="RBPS01000041">
    <property type="protein sequence ID" value="RMO40723.1"/>
    <property type="molecule type" value="Genomic_DNA"/>
</dbReference>
<reference evidence="3 4" key="1">
    <citation type="submission" date="2018-08" db="EMBL/GenBank/DDBJ databases">
        <title>Recombination of ecologically and evolutionarily significant loci maintains genetic cohesion in the Pseudomonas syringae species complex.</title>
        <authorList>
            <person name="Dillon M."/>
            <person name="Thakur S."/>
            <person name="Almeida R.N.D."/>
            <person name="Weir B.S."/>
            <person name="Guttman D.S."/>
        </authorList>
    </citation>
    <scope>NUCLEOTIDE SEQUENCE [LARGE SCALE GENOMIC DNA]</scope>
    <source>
        <strain evidence="2 3">ICMP 4182</strain>
        <strain evidence="1 4">ICMP 6372</strain>
    </source>
</reference>
<protein>
    <submittedName>
        <fullName evidence="1">Uncharacterized protein</fullName>
    </submittedName>
</protein>
<evidence type="ECO:0000313" key="4">
    <source>
        <dbReference type="Proteomes" id="UP000273536"/>
    </source>
</evidence>
<name>A0A0P9R7F0_PSESG</name>
<dbReference type="Proteomes" id="UP000273536">
    <property type="component" value="Unassembled WGS sequence"/>
</dbReference>
<dbReference type="Proteomes" id="UP000272471">
    <property type="component" value="Unassembled WGS sequence"/>
</dbReference>
<dbReference type="EMBL" id="RBQX01000331">
    <property type="protein sequence ID" value="RMQ08203.1"/>
    <property type="molecule type" value="Genomic_DNA"/>
</dbReference>
<accession>A0A0P9R7F0</accession>
<proteinExistence type="predicted"/>
<dbReference type="AlphaFoldDB" id="A0A0P9R7F0"/>
<organism evidence="1 4">
    <name type="scientific">Pseudomonas savastanoi pv. glycinea</name>
    <name type="common">Pseudomonas syringae pv. glycinea</name>
    <dbReference type="NCBI Taxonomy" id="318"/>
    <lineage>
        <taxon>Bacteria</taxon>
        <taxon>Pseudomonadati</taxon>
        <taxon>Pseudomonadota</taxon>
        <taxon>Gammaproteobacteria</taxon>
        <taxon>Pseudomonadales</taxon>
        <taxon>Pseudomonadaceae</taxon>
        <taxon>Pseudomonas</taxon>
    </lineage>
</organism>